<reference evidence="1 2" key="1">
    <citation type="submission" date="2024-09" db="EMBL/GenBank/DDBJ databases">
        <title>Draft genome sequence of Candidatus Magnetaquicoccaceae bacterium FCR-1.</title>
        <authorList>
            <person name="Shimoshige H."/>
            <person name="Shimamura S."/>
            <person name="Taoka A."/>
            <person name="Kobayashi H."/>
            <person name="Maekawa T."/>
        </authorList>
    </citation>
    <scope>NUCLEOTIDE SEQUENCE [LARGE SCALE GENOMIC DNA]</scope>
    <source>
        <strain evidence="1 2">FCR-1</strain>
    </source>
</reference>
<dbReference type="PANTHER" id="PTHR38134">
    <property type="entry name" value="SLR1395 PROTEIN"/>
    <property type="match status" value="1"/>
</dbReference>
<keyword evidence="2" id="KW-1185">Reference proteome</keyword>
<gene>
    <name evidence="1" type="ORF">SIID45300_03220</name>
</gene>
<dbReference type="PANTHER" id="PTHR38134:SF2">
    <property type="entry name" value="GALACTOKINASE"/>
    <property type="match status" value="1"/>
</dbReference>
<dbReference type="Gene3D" id="3.40.50.2000">
    <property type="entry name" value="Glycogen Phosphorylase B"/>
    <property type="match status" value="2"/>
</dbReference>
<dbReference type="Proteomes" id="UP001628193">
    <property type="component" value="Unassembled WGS sequence"/>
</dbReference>
<sequence length="377" mass="41628">MSVQPFAVQAASGKKIWCALSGHGFGHWGQMAPLLRQLIRHLPDLAIHVTGALPSQVIADMLGHPFTHDPVNRDVGLVQSDPLVVDLSATRDSLRALHQDWSGKVADERQRMADWGADLILGNVPYLSIQAGAELGIPSVALTSLTWDRVMAAYFPAGDAEINAWCDTMRQAYGRASLALRATPALPDHPFPEAVEIPPVSTFGVNRRAELRWQLQIDRSDTRPLVMVSFGGIPAERLPVAALRARRDFHWLIDRKFDHGDHACHLHPVQSVKRWPFADLSASVDLIVSKPGYGMAITAAAHGLPFAYVRRGIFPDEEPILSWCDRHNRIAEIDREAFEAGRFAEKLHELLARPAPPRPAIDGAEVGARILLERYLG</sequence>
<dbReference type="SUPFAM" id="SSF53756">
    <property type="entry name" value="UDP-Glycosyltransferase/glycogen phosphorylase"/>
    <property type="match status" value="1"/>
</dbReference>
<organism evidence="1 2">
    <name type="scientific">Candidatus Magnetaquiglobus chichijimensis</name>
    <dbReference type="NCBI Taxonomy" id="3141448"/>
    <lineage>
        <taxon>Bacteria</taxon>
        <taxon>Pseudomonadati</taxon>
        <taxon>Pseudomonadota</taxon>
        <taxon>Magnetococcia</taxon>
        <taxon>Magnetococcales</taxon>
        <taxon>Candidatus Magnetaquicoccaceae</taxon>
        <taxon>Candidatus Magnetaquiglobus</taxon>
    </lineage>
</organism>
<protein>
    <recommendedName>
        <fullName evidence="3">Glycosyl transferase family 28 C-terminal domain-containing protein</fullName>
    </recommendedName>
</protein>
<dbReference type="EMBL" id="BAAFGK010000005">
    <property type="protein sequence ID" value="GAB0058862.1"/>
    <property type="molecule type" value="Genomic_DNA"/>
</dbReference>
<accession>A0ABQ0CDA1</accession>
<evidence type="ECO:0008006" key="3">
    <source>
        <dbReference type="Google" id="ProtNLM"/>
    </source>
</evidence>
<evidence type="ECO:0000313" key="2">
    <source>
        <dbReference type="Proteomes" id="UP001628193"/>
    </source>
</evidence>
<comment type="caution">
    <text evidence="1">The sequence shown here is derived from an EMBL/GenBank/DDBJ whole genome shotgun (WGS) entry which is preliminary data.</text>
</comment>
<proteinExistence type="predicted"/>
<dbReference type="InterPro" id="IPR053205">
    <property type="entry name" value="GHMP_kinase_L-arabinokinase"/>
</dbReference>
<name>A0ABQ0CDA1_9PROT</name>
<evidence type="ECO:0000313" key="1">
    <source>
        <dbReference type="EMBL" id="GAB0058862.1"/>
    </source>
</evidence>